<accession>A0ABV1G7U2</accession>
<evidence type="ECO:0008006" key="3">
    <source>
        <dbReference type="Google" id="ProtNLM"/>
    </source>
</evidence>
<sequence length="106" mass="11984">MTKDSRFELRLTKAERELLAAKAKKAGISSGEFVRKIICDTEVREAPSADVKELLRLMRHLGGDFNQLLHRANTVGFVDTVQLRKDLVELREARQMIVAAYNIKSG</sequence>
<evidence type="ECO:0000313" key="1">
    <source>
        <dbReference type="EMBL" id="MEQ2511475.1"/>
    </source>
</evidence>
<dbReference type="Pfam" id="PF21983">
    <property type="entry name" value="NikA-like"/>
    <property type="match status" value="1"/>
</dbReference>
<reference evidence="1 2" key="1">
    <citation type="submission" date="2024-03" db="EMBL/GenBank/DDBJ databases">
        <title>Human intestinal bacterial collection.</title>
        <authorList>
            <person name="Pauvert C."/>
            <person name="Hitch T.C.A."/>
            <person name="Clavel T."/>
        </authorList>
    </citation>
    <scope>NUCLEOTIDE SEQUENCE [LARGE SCALE GENOMIC DNA]</scope>
    <source>
        <strain evidence="1 2">CLA-AA-H192</strain>
    </source>
</reference>
<dbReference type="Proteomes" id="UP001491552">
    <property type="component" value="Unassembled WGS sequence"/>
</dbReference>
<protein>
    <recommendedName>
        <fullName evidence="3">Ribbon-helix-helix protein CopG domain-containing protein</fullName>
    </recommendedName>
</protein>
<organism evidence="1 2">
    <name type="scientific">Faecousia intestinalis</name>
    <dbReference type="NCBI Taxonomy" id="3133167"/>
    <lineage>
        <taxon>Bacteria</taxon>
        <taxon>Bacillati</taxon>
        <taxon>Bacillota</taxon>
        <taxon>Clostridia</taxon>
        <taxon>Eubacteriales</taxon>
        <taxon>Oscillospiraceae</taxon>
        <taxon>Faecousia</taxon>
    </lineage>
</organism>
<name>A0ABV1G7U2_9FIRM</name>
<dbReference type="RefSeq" id="WP_349136189.1">
    <property type="nucleotide sequence ID" value="NZ_JBBMFF010000234.1"/>
</dbReference>
<proteinExistence type="predicted"/>
<gene>
    <name evidence="1" type="ORF">WMO66_09485</name>
</gene>
<comment type="caution">
    <text evidence="1">The sequence shown here is derived from an EMBL/GenBank/DDBJ whole genome shotgun (WGS) entry which is preliminary data.</text>
</comment>
<dbReference type="InterPro" id="IPR053842">
    <property type="entry name" value="NikA-like"/>
</dbReference>
<keyword evidence="2" id="KW-1185">Reference proteome</keyword>
<dbReference type="EMBL" id="JBBMFF010000234">
    <property type="protein sequence ID" value="MEQ2511475.1"/>
    <property type="molecule type" value="Genomic_DNA"/>
</dbReference>
<evidence type="ECO:0000313" key="2">
    <source>
        <dbReference type="Proteomes" id="UP001491552"/>
    </source>
</evidence>